<dbReference type="OrthoDB" id="2111841at2759"/>
<evidence type="ECO:0000256" key="2">
    <source>
        <dbReference type="ARBA" id="ARBA00022670"/>
    </source>
</evidence>
<dbReference type="InterPro" id="IPR036590">
    <property type="entry name" value="SRAP-like"/>
</dbReference>
<reference evidence="10" key="2">
    <citation type="journal article" date="2009" name="Genome Res.">
        <title>Comparative genomic analyses of the human fungal pathogens Coccidioides and their relatives.</title>
        <authorList>
            <person name="Sharpton T.J."/>
            <person name="Stajich J.E."/>
            <person name="Rounsley S.D."/>
            <person name="Gardner M.J."/>
            <person name="Wortman J.R."/>
            <person name="Jordar V.S."/>
            <person name="Maiti R."/>
            <person name="Kodira C.D."/>
            <person name="Neafsey D.E."/>
            <person name="Zeng Q."/>
            <person name="Hung C.-Y."/>
            <person name="McMahan C."/>
            <person name="Muszewska A."/>
            <person name="Grynberg M."/>
            <person name="Mandel M.A."/>
            <person name="Kellner E.M."/>
            <person name="Barker B.M."/>
            <person name="Galgiani J.N."/>
            <person name="Orbach M.J."/>
            <person name="Kirkland T.N."/>
            <person name="Cole G.T."/>
            <person name="Henn M.R."/>
            <person name="Birren B.W."/>
            <person name="Taylor J.W."/>
        </authorList>
    </citation>
    <scope>NUCLEOTIDE SEQUENCE [LARGE SCALE GENOMIC DNA]</scope>
    <source>
        <strain evidence="10">RMSCC 3488</strain>
    </source>
</reference>
<feature type="compositionally biased region" description="Basic and acidic residues" evidence="8">
    <location>
        <begin position="66"/>
        <end position="82"/>
    </location>
</feature>
<dbReference type="Pfam" id="PF02586">
    <property type="entry name" value="SRAP"/>
    <property type="match status" value="1"/>
</dbReference>
<dbReference type="VEuPathDB" id="FungiDB:CPAG_08027"/>
<dbReference type="GO" id="GO:0006508">
    <property type="term" value="P:proteolysis"/>
    <property type="evidence" value="ECO:0007669"/>
    <property type="project" value="UniProtKB-KW"/>
</dbReference>
<organism evidence="9 10">
    <name type="scientific">Coccidioides posadasii RMSCC 3488</name>
    <dbReference type="NCBI Taxonomy" id="454284"/>
    <lineage>
        <taxon>Eukaryota</taxon>
        <taxon>Fungi</taxon>
        <taxon>Dikarya</taxon>
        <taxon>Ascomycota</taxon>
        <taxon>Pezizomycotina</taxon>
        <taxon>Eurotiomycetes</taxon>
        <taxon>Eurotiomycetidae</taxon>
        <taxon>Onygenales</taxon>
        <taxon>Onygenaceae</taxon>
        <taxon>Coccidioides</taxon>
    </lineage>
</organism>
<protein>
    <submittedName>
        <fullName evidence="9">YoqW</fullName>
    </submittedName>
</protein>
<dbReference type="EMBL" id="DS268113">
    <property type="protein sequence ID" value="KMM71726.1"/>
    <property type="molecule type" value="Genomic_DNA"/>
</dbReference>
<proteinExistence type="inferred from homology"/>
<sequence length="425" mass="47528">MCGRYALGVRLAFIRHQLQRQGQQVDEVPDDDDVRETYNFAPGYYGAVYRADTPDQGGYNPAEAYDGGHHAAEHKMPEDEGKAQLTSGGIEDERVKYKLQSMKWGLVPFWTKRSPNYGSLMKTINCRDDSLAENKGMWTSMKKRKRCVVVCQGFYEWLKKGKEKIPHFIRRKDGDLMCFAGLWDCVKYDDSDEKLYTFTIITTSSNAYLSFIHDRMPVILEPGSPEMAAWLDPHRTTWTKELQSMLKPYQGELEAYPVNRDVGKVGNNSPDFIIPINSQENKKNIANFFANTQKKAKAEGPSSQPGKVVNEIEQLEKDLKFKSDLEPESQEISKDKGPMTESAGTKRGYPVDEAADVKPAKIPRTGDPSKSPTKRAASISPVKATIPGRKTRSATSNGSAAGSGKTADAKRAARGSQRITSFFKK</sequence>
<dbReference type="Proteomes" id="UP000054567">
    <property type="component" value="Unassembled WGS sequence"/>
</dbReference>
<gene>
    <name evidence="9" type="ORF">CPAG_08027</name>
</gene>
<evidence type="ECO:0000256" key="8">
    <source>
        <dbReference type="SAM" id="MobiDB-lite"/>
    </source>
</evidence>
<dbReference type="AlphaFoldDB" id="A0A0J6FEZ3"/>
<keyword evidence="3" id="KW-0227">DNA damage</keyword>
<dbReference type="SUPFAM" id="SSF143081">
    <property type="entry name" value="BB1717-like"/>
    <property type="match status" value="1"/>
</dbReference>
<keyword evidence="5" id="KW-0190">Covalent protein-DNA linkage</keyword>
<keyword evidence="2" id="KW-0645">Protease</keyword>
<keyword evidence="7" id="KW-0456">Lyase</keyword>
<feature type="compositionally biased region" description="Basic and acidic residues" evidence="8">
    <location>
        <begin position="319"/>
        <end position="338"/>
    </location>
</feature>
<dbReference type="GO" id="GO:0016829">
    <property type="term" value="F:lyase activity"/>
    <property type="evidence" value="ECO:0007669"/>
    <property type="project" value="UniProtKB-KW"/>
</dbReference>
<reference evidence="9 10" key="1">
    <citation type="submission" date="2007-06" db="EMBL/GenBank/DDBJ databases">
        <title>The Genome Sequence of Coccidioides posadasii RMSCC_3488.</title>
        <authorList>
            <consortium name="Coccidioides Genome Resources Consortium"/>
            <consortium name="The Broad Institute Genome Sequencing Platform"/>
            <person name="Henn M.R."/>
            <person name="Sykes S."/>
            <person name="Young S."/>
            <person name="Jaffe D."/>
            <person name="Berlin A."/>
            <person name="Alvarez P."/>
            <person name="Butler J."/>
            <person name="Gnerre S."/>
            <person name="Grabherr M."/>
            <person name="Mauceli E."/>
            <person name="Brockman W."/>
            <person name="Kodira C."/>
            <person name="Alvarado L."/>
            <person name="Zeng Q."/>
            <person name="Crawford M."/>
            <person name="Antoine C."/>
            <person name="Devon K."/>
            <person name="Galgiani J."/>
            <person name="Orsborn K."/>
            <person name="Lewis M.L."/>
            <person name="Nusbaum C."/>
            <person name="Galagan J."/>
            <person name="Birren B."/>
        </authorList>
    </citation>
    <scope>NUCLEOTIDE SEQUENCE [LARGE SCALE GENOMIC DNA]</scope>
    <source>
        <strain evidence="9 10">RMSCC 3488</strain>
    </source>
</reference>
<feature type="compositionally biased region" description="Low complexity" evidence="8">
    <location>
        <begin position="393"/>
        <end position="406"/>
    </location>
</feature>
<reference evidence="10" key="3">
    <citation type="journal article" date="2010" name="Genome Res.">
        <title>Population genomic sequencing of Coccidioides fungi reveals recent hybridization and transposon control.</title>
        <authorList>
            <person name="Neafsey D.E."/>
            <person name="Barker B.M."/>
            <person name="Sharpton T.J."/>
            <person name="Stajich J.E."/>
            <person name="Park D.J."/>
            <person name="Whiston E."/>
            <person name="Hung C.-Y."/>
            <person name="McMahan C."/>
            <person name="White J."/>
            <person name="Sykes S."/>
            <person name="Heiman D."/>
            <person name="Young S."/>
            <person name="Zeng Q."/>
            <person name="Abouelleil A."/>
            <person name="Aftuck L."/>
            <person name="Bessette D."/>
            <person name="Brown A."/>
            <person name="FitzGerald M."/>
            <person name="Lui A."/>
            <person name="Macdonald J.P."/>
            <person name="Priest M."/>
            <person name="Orbach M.J."/>
            <person name="Galgiani J.N."/>
            <person name="Kirkland T.N."/>
            <person name="Cole G.T."/>
            <person name="Birren B.W."/>
            <person name="Henn M.R."/>
            <person name="Taylor J.W."/>
            <person name="Rounsley S.D."/>
        </authorList>
    </citation>
    <scope>NUCLEOTIDE SEQUENCE [LARGE SCALE GENOMIC DNA]</scope>
    <source>
        <strain evidence="10">RMSCC 3488</strain>
    </source>
</reference>
<keyword evidence="4" id="KW-0378">Hydrolase</keyword>
<dbReference type="GO" id="GO:0106300">
    <property type="term" value="P:protein-DNA covalent cross-linking repair"/>
    <property type="evidence" value="ECO:0007669"/>
    <property type="project" value="InterPro"/>
</dbReference>
<accession>A0A0J6FEZ3</accession>
<dbReference type="Gene3D" id="3.90.1680.10">
    <property type="entry name" value="SOS response associated peptidase-like"/>
    <property type="match status" value="1"/>
</dbReference>
<evidence type="ECO:0000256" key="5">
    <source>
        <dbReference type="ARBA" id="ARBA00023124"/>
    </source>
</evidence>
<dbReference type="GO" id="GO:0003697">
    <property type="term" value="F:single-stranded DNA binding"/>
    <property type="evidence" value="ECO:0007669"/>
    <property type="project" value="InterPro"/>
</dbReference>
<evidence type="ECO:0000256" key="1">
    <source>
        <dbReference type="ARBA" id="ARBA00008136"/>
    </source>
</evidence>
<keyword evidence="6" id="KW-0238">DNA-binding</keyword>
<evidence type="ECO:0000256" key="6">
    <source>
        <dbReference type="ARBA" id="ARBA00023125"/>
    </source>
</evidence>
<evidence type="ECO:0000256" key="3">
    <source>
        <dbReference type="ARBA" id="ARBA00022763"/>
    </source>
</evidence>
<evidence type="ECO:0000313" key="10">
    <source>
        <dbReference type="Proteomes" id="UP000054567"/>
    </source>
</evidence>
<dbReference type="GO" id="GO:0008233">
    <property type="term" value="F:peptidase activity"/>
    <property type="evidence" value="ECO:0007669"/>
    <property type="project" value="UniProtKB-KW"/>
</dbReference>
<evidence type="ECO:0000256" key="7">
    <source>
        <dbReference type="ARBA" id="ARBA00023239"/>
    </source>
</evidence>
<dbReference type="InterPro" id="IPR003738">
    <property type="entry name" value="SRAP"/>
</dbReference>
<comment type="similarity">
    <text evidence="1">Belongs to the SOS response-associated peptidase family.</text>
</comment>
<evidence type="ECO:0000313" key="9">
    <source>
        <dbReference type="EMBL" id="KMM71726.1"/>
    </source>
</evidence>
<dbReference type="PANTHER" id="PTHR13604:SF0">
    <property type="entry name" value="ABASIC SITE PROCESSING PROTEIN HMCES"/>
    <property type="match status" value="1"/>
</dbReference>
<feature type="region of interest" description="Disordered" evidence="8">
    <location>
        <begin position="66"/>
        <end position="87"/>
    </location>
</feature>
<dbReference type="PANTHER" id="PTHR13604">
    <property type="entry name" value="DC12-RELATED"/>
    <property type="match status" value="1"/>
</dbReference>
<evidence type="ECO:0000256" key="4">
    <source>
        <dbReference type="ARBA" id="ARBA00022801"/>
    </source>
</evidence>
<feature type="region of interest" description="Disordered" evidence="8">
    <location>
        <begin position="319"/>
        <end position="425"/>
    </location>
</feature>
<name>A0A0J6FEZ3_COCPO</name>